<evidence type="ECO:0000256" key="9">
    <source>
        <dbReference type="SAM" id="Phobius"/>
    </source>
</evidence>
<feature type="domain" description="G-protein coupled receptors family 1 profile" evidence="10">
    <location>
        <begin position="95"/>
        <end position="385"/>
    </location>
</feature>
<evidence type="ECO:0000256" key="4">
    <source>
        <dbReference type="ARBA" id="ARBA00023040"/>
    </source>
</evidence>
<feature type="transmembrane region" description="Helical" evidence="9">
    <location>
        <begin position="255"/>
        <end position="273"/>
    </location>
</feature>
<evidence type="ECO:0000259" key="10">
    <source>
        <dbReference type="PROSITE" id="PS50262"/>
    </source>
</evidence>
<evidence type="ECO:0000256" key="6">
    <source>
        <dbReference type="ARBA" id="ARBA00023170"/>
    </source>
</evidence>
<dbReference type="InterPro" id="IPR017452">
    <property type="entry name" value="GPCR_Rhodpsn_7TM"/>
</dbReference>
<organism evidence="11 12">
    <name type="scientific">Trichostrongylus colubriformis</name>
    <name type="common">Black scour worm</name>
    <dbReference type="NCBI Taxonomy" id="6319"/>
    <lineage>
        <taxon>Eukaryota</taxon>
        <taxon>Metazoa</taxon>
        <taxon>Ecdysozoa</taxon>
        <taxon>Nematoda</taxon>
        <taxon>Chromadorea</taxon>
        <taxon>Rhabditida</taxon>
        <taxon>Rhabditina</taxon>
        <taxon>Rhabditomorpha</taxon>
        <taxon>Strongyloidea</taxon>
        <taxon>Trichostrongylidae</taxon>
        <taxon>Trichostrongylus</taxon>
    </lineage>
</organism>
<keyword evidence="2 8" id="KW-0812">Transmembrane</keyword>
<dbReference type="AlphaFoldDB" id="A0AAN8ER10"/>
<dbReference type="Gene3D" id="1.20.1070.10">
    <property type="entry name" value="Rhodopsin 7-helix transmembrane proteins"/>
    <property type="match status" value="1"/>
</dbReference>
<protein>
    <submittedName>
        <fullName evidence="11">Neuropeptides capa receptor</fullName>
    </submittedName>
</protein>
<keyword evidence="7 8" id="KW-0807">Transducer</keyword>
<dbReference type="Pfam" id="PF00001">
    <property type="entry name" value="7tm_1"/>
    <property type="match status" value="1"/>
</dbReference>
<dbReference type="SMART" id="SM01381">
    <property type="entry name" value="7TM_GPCR_Srsx"/>
    <property type="match status" value="1"/>
</dbReference>
<sequence length="417" mass="47652">MIDIMENNSVIIALLDLKLQDDDGSLKSVLNLPVEVLKRYCHLDQVADFANLTLFIYNTNNTASNTQLSDNTIPYSIKLLLLFLFVLVGFIGLIGNMLTVLVICKTTSLHSHTNYFLASLAISDLLLIIVGVPFDLFHLWRKDRPPAIAGYCALMSTSISLFTFASILTIVSLTAERFVAICYPFSHRAIFDKRRVIYLIYTIWALAFFPSLYIGLQFKRVVPDFCGYNRELNSQRGSCDYVTSQNIPFRYPFELTMVVTFVLPLIFIVYCYVRILATLNEMATATRVHVPIGSTNSTDSSHLSILYVHTKNFAPPKSQQAQRMVMKMLFTVTAVFFVCYLPYHIERLIVQYTKHQCDSSMFCLLLYPVTGLLQYISATLNPIFYNLMSTRFRTAFTQLLHQILPKHKRNYGSIARM</sequence>
<evidence type="ECO:0000256" key="7">
    <source>
        <dbReference type="ARBA" id="ARBA00023224"/>
    </source>
</evidence>
<keyword evidence="12" id="KW-1185">Reference proteome</keyword>
<dbReference type="GO" id="GO:0007218">
    <property type="term" value="P:neuropeptide signaling pathway"/>
    <property type="evidence" value="ECO:0007669"/>
    <property type="project" value="UniProtKB-KW"/>
</dbReference>
<feature type="transmembrane region" description="Helical" evidence="9">
    <location>
        <begin position="148"/>
        <end position="175"/>
    </location>
</feature>
<dbReference type="PANTHER" id="PTHR24243">
    <property type="entry name" value="G-PROTEIN COUPLED RECEPTOR"/>
    <property type="match status" value="1"/>
</dbReference>
<dbReference type="Proteomes" id="UP001331761">
    <property type="component" value="Unassembled WGS sequence"/>
</dbReference>
<keyword evidence="3 9" id="KW-1133">Transmembrane helix</keyword>
<feature type="transmembrane region" description="Helical" evidence="9">
    <location>
        <begin position="196"/>
        <end position="216"/>
    </location>
</feature>
<comment type="similarity">
    <text evidence="8">Belongs to the G-protein coupled receptor 1 family.</text>
</comment>
<proteinExistence type="inferred from homology"/>
<comment type="caution">
    <text evidence="11">The sequence shown here is derived from an EMBL/GenBank/DDBJ whole genome shotgun (WGS) entry which is preliminary data.</text>
</comment>
<dbReference type="PROSITE" id="PS00237">
    <property type="entry name" value="G_PROTEIN_RECEP_F1_1"/>
    <property type="match status" value="1"/>
</dbReference>
<comment type="subcellular location">
    <subcellularLocation>
        <location evidence="1">Membrane</location>
        <topology evidence="1">Multi-pass membrane protein</topology>
    </subcellularLocation>
</comment>
<keyword evidence="6 8" id="KW-0675">Receptor</keyword>
<feature type="transmembrane region" description="Helical" evidence="9">
    <location>
        <begin position="365"/>
        <end position="385"/>
    </location>
</feature>
<feature type="transmembrane region" description="Helical" evidence="9">
    <location>
        <begin position="325"/>
        <end position="345"/>
    </location>
</feature>
<feature type="transmembrane region" description="Helical" evidence="9">
    <location>
        <begin position="79"/>
        <end position="103"/>
    </location>
</feature>
<evidence type="ECO:0000256" key="3">
    <source>
        <dbReference type="ARBA" id="ARBA00022989"/>
    </source>
</evidence>
<dbReference type="EMBL" id="WIXE01026074">
    <property type="protein sequence ID" value="KAK5964207.1"/>
    <property type="molecule type" value="Genomic_DNA"/>
</dbReference>
<feature type="transmembrane region" description="Helical" evidence="9">
    <location>
        <begin position="115"/>
        <end position="136"/>
    </location>
</feature>
<dbReference type="GO" id="GO:0004930">
    <property type="term" value="F:G protein-coupled receptor activity"/>
    <property type="evidence" value="ECO:0007669"/>
    <property type="project" value="UniProtKB-KW"/>
</dbReference>
<evidence type="ECO:0000256" key="5">
    <source>
        <dbReference type="ARBA" id="ARBA00023136"/>
    </source>
</evidence>
<dbReference type="SUPFAM" id="SSF81321">
    <property type="entry name" value="Family A G protein-coupled receptor-like"/>
    <property type="match status" value="1"/>
</dbReference>
<keyword evidence="5 9" id="KW-0472">Membrane</keyword>
<evidence type="ECO:0000313" key="11">
    <source>
        <dbReference type="EMBL" id="KAK5964207.1"/>
    </source>
</evidence>
<evidence type="ECO:0000256" key="2">
    <source>
        <dbReference type="ARBA" id="ARBA00022692"/>
    </source>
</evidence>
<evidence type="ECO:0000313" key="12">
    <source>
        <dbReference type="Proteomes" id="UP001331761"/>
    </source>
</evidence>
<name>A0AAN8ER10_TRICO</name>
<gene>
    <name evidence="11" type="ORF">GCK32_001114</name>
</gene>
<dbReference type="GO" id="GO:0005886">
    <property type="term" value="C:plasma membrane"/>
    <property type="evidence" value="ECO:0007669"/>
    <property type="project" value="TreeGrafter"/>
</dbReference>
<dbReference type="PRINTS" id="PR00237">
    <property type="entry name" value="GPCRRHODOPSN"/>
</dbReference>
<keyword evidence="11" id="KW-0527">Neuropeptide</keyword>
<keyword evidence="4 8" id="KW-0297">G-protein coupled receptor</keyword>
<evidence type="ECO:0000256" key="1">
    <source>
        <dbReference type="ARBA" id="ARBA00004141"/>
    </source>
</evidence>
<dbReference type="InterPro" id="IPR000276">
    <property type="entry name" value="GPCR_Rhodpsn"/>
</dbReference>
<accession>A0AAN8ER10</accession>
<dbReference type="PANTHER" id="PTHR24243:SF224">
    <property type="entry name" value="G-PROTEIN COUPLED RECEPTOR 19-RELATED"/>
    <property type="match status" value="1"/>
</dbReference>
<dbReference type="PROSITE" id="PS50262">
    <property type="entry name" value="G_PROTEIN_RECEP_F1_2"/>
    <property type="match status" value="1"/>
</dbReference>
<reference evidence="11 12" key="1">
    <citation type="submission" date="2019-10" db="EMBL/GenBank/DDBJ databases">
        <title>Assembly and Annotation for the nematode Trichostrongylus colubriformis.</title>
        <authorList>
            <person name="Martin J."/>
        </authorList>
    </citation>
    <scope>NUCLEOTIDE SEQUENCE [LARGE SCALE GENOMIC DNA]</scope>
    <source>
        <strain evidence="11">G859</strain>
        <tissue evidence="11">Whole worm</tissue>
    </source>
</reference>
<evidence type="ECO:0000256" key="8">
    <source>
        <dbReference type="RuleBase" id="RU000688"/>
    </source>
</evidence>